<organism evidence="2 3">
    <name type="scientific">Armillaria gallica</name>
    <name type="common">Bulbous honey fungus</name>
    <name type="synonym">Armillaria bulbosa</name>
    <dbReference type="NCBI Taxonomy" id="47427"/>
    <lineage>
        <taxon>Eukaryota</taxon>
        <taxon>Fungi</taxon>
        <taxon>Dikarya</taxon>
        <taxon>Basidiomycota</taxon>
        <taxon>Agaricomycotina</taxon>
        <taxon>Agaricomycetes</taxon>
        <taxon>Agaricomycetidae</taxon>
        <taxon>Agaricales</taxon>
        <taxon>Marasmiineae</taxon>
        <taxon>Physalacriaceae</taxon>
        <taxon>Armillaria</taxon>
    </lineage>
</organism>
<evidence type="ECO:0000256" key="1">
    <source>
        <dbReference type="SAM" id="Phobius"/>
    </source>
</evidence>
<evidence type="ECO:0000313" key="3">
    <source>
        <dbReference type="Proteomes" id="UP000217790"/>
    </source>
</evidence>
<sequence length="114" mass="13046">MTLSDMLLLCTGVASFLEALLLSYLGLYFVSTVSVIWICLRTERSVWCFLWLGVLKNYTNFFSVKSHQVSVSRYTMHTFYRGMIGCTGISSSRPGRLLRLHPNMKYETTFLPTA</sequence>
<keyword evidence="1" id="KW-1133">Transmembrane helix</keyword>
<dbReference type="Proteomes" id="UP000217790">
    <property type="component" value="Unassembled WGS sequence"/>
</dbReference>
<proteinExistence type="predicted"/>
<dbReference type="EMBL" id="KZ293647">
    <property type="protein sequence ID" value="PBK99007.1"/>
    <property type="molecule type" value="Genomic_DNA"/>
</dbReference>
<feature type="transmembrane region" description="Helical" evidence="1">
    <location>
        <begin position="20"/>
        <end position="40"/>
    </location>
</feature>
<keyword evidence="1" id="KW-0472">Membrane</keyword>
<keyword evidence="3" id="KW-1185">Reference proteome</keyword>
<dbReference type="InParanoid" id="A0A2H3ECH9"/>
<accession>A0A2H3ECH9</accession>
<reference evidence="3" key="1">
    <citation type="journal article" date="2017" name="Nat. Ecol. Evol.">
        <title>Genome expansion and lineage-specific genetic innovations in the forest pathogenic fungi Armillaria.</title>
        <authorList>
            <person name="Sipos G."/>
            <person name="Prasanna A.N."/>
            <person name="Walter M.C."/>
            <person name="O'Connor E."/>
            <person name="Balint B."/>
            <person name="Krizsan K."/>
            <person name="Kiss B."/>
            <person name="Hess J."/>
            <person name="Varga T."/>
            <person name="Slot J."/>
            <person name="Riley R."/>
            <person name="Boka B."/>
            <person name="Rigling D."/>
            <person name="Barry K."/>
            <person name="Lee J."/>
            <person name="Mihaltcheva S."/>
            <person name="LaButti K."/>
            <person name="Lipzen A."/>
            <person name="Waldron R."/>
            <person name="Moloney N.M."/>
            <person name="Sperisen C."/>
            <person name="Kredics L."/>
            <person name="Vagvoelgyi C."/>
            <person name="Patrignani A."/>
            <person name="Fitzpatrick D."/>
            <person name="Nagy I."/>
            <person name="Doyle S."/>
            <person name="Anderson J.B."/>
            <person name="Grigoriev I.V."/>
            <person name="Gueldener U."/>
            <person name="Muensterkoetter M."/>
            <person name="Nagy L.G."/>
        </authorList>
    </citation>
    <scope>NUCLEOTIDE SEQUENCE [LARGE SCALE GENOMIC DNA]</scope>
    <source>
        <strain evidence="3">Ar21-2</strain>
    </source>
</reference>
<name>A0A2H3ECH9_ARMGA</name>
<gene>
    <name evidence="2" type="ORF">ARMGADRAFT_1025326</name>
</gene>
<dbReference type="AlphaFoldDB" id="A0A2H3ECH9"/>
<evidence type="ECO:0000313" key="2">
    <source>
        <dbReference type="EMBL" id="PBK99007.1"/>
    </source>
</evidence>
<protein>
    <submittedName>
        <fullName evidence="2">Uncharacterized protein</fullName>
    </submittedName>
</protein>
<keyword evidence="1" id="KW-0812">Transmembrane</keyword>